<evidence type="ECO:0000256" key="1">
    <source>
        <dbReference type="SAM" id="Phobius"/>
    </source>
</evidence>
<dbReference type="InterPro" id="IPR010718">
    <property type="entry name" value="DUF1294"/>
</dbReference>
<sequence>MKWLMYYLIVVNLLTWIIYGIDKWKAKRRAWRIPERTLLLLAAAGGCTGALAGMLMFRHKTRKLKFMIGVPVIFVVESIFFAYIFLRL</sequence>
<evidence type="ECO:0000313" key="7">
    <source>
        <dbReference type="Proteomes" id="UP000285832"/>
    </source>
</evidence>
<name>A0A3E4LQB7_9FIRM</name>
<proteinExistence type="predicted"/>
<evidence type="ECO:0000313" key="5">
    <source>
        <dbReference type="Proteomes" id="UP000260793"/>
    </source>
</evidence>
<comment type="caution">
    <text evidence="2">The sequence shown here is derived from an EMBL/GenBank/DDBJ whole genome shotgun (WGS) entry which is preliminary data.</text>
</comment>
<evidence type="ECO:0000313" key="4">
    <source>
        <dbReference type="EMBL" id="RHJ61538.1"/>
    </source>
</evidence>
<organism evidence="2 5">
    <name type="scientific">[Ruminococcus] lactaris</name>
    <dbReference type="NCBI Taxonomy" id="46228"/>
    <lineage>
        <taxon>Bacteria</taxon>
        <taxon>Bacillati</taxon>
        <taxon>Bacillota</taxon>
        <taxon>Clostridia</taxon>
        <taxon>Lachnospirales</taxon>
        <taxon>Lachnospiraceae</taxon>
        <taxon>Mediterraneibacter</taxon>
    </lineage>
</organism>
<feature type="transmembrane region" description="Helical" evidence="1">
    <location>
        <begin position="64"/>
        <end position="86"/>
    </location>
</feature>
<reference evidence="5 6" key="1">
    <citation type="submission" date="2018-08" db="EMBL/GenBank/DDBJ databases">
        <title>A genome reference for cultivated species of the human gut microbiota.</title>
        <authorList>
            <person name="Zou Y."/>
            <person name="Xue W."/>
            <person name="Luo G."/>
        </authorList>
    </citation>
    <scope>NUCLEOTIDE SEQUENCE [LARGE SCALE GENOMIC DNA]</scope>
    <source>
        <strain evidence="4 7">AM09-9</strain>
        <strain evidence="3 6">AM25-1LB</strain>
        <strain evidence="2 5">TF11-7</strain>
    </source>
</reference>
<keyword evidence="1" id="KW-1133">Transmembrane helix</keyword>
<accession>A0A3E4LQB7</accession>
<dbReference type="EMBL" id="QRMI01000015">
    <property type="protein sequence ID" value="RHJ61538.1"/>
    <property type="molecule type" value="Genomic_DNA"/>
</dbReference>
<dbReference type="Proteomes" id="UP000284902">
    <property type="component" value="Unassembled WGS sequence"/>
</dbReference>
<evidence type="ECO:0000313" key="3">
    <source>
        <dbReference type="EMBL" id="RHF59811.1"/>
    </source>
</evidence>
<dbReference type="Proteomes" id="UP000285832">
    <property type="component" value="Unassembled WGS sequence"/>
</dbReference>
<protein>
    <submittedName>
        <fullName evidence="2">DUF1294 domain-containing protein</fullName>
    </submittedName>
</protein>
<dbReference type="EMBL" id="QRHG01000019">
    <property type="protein sequence ID" value="RHF59811.1"/>
    <property type="molecule type" value="Genomic_DNA"/>
</dbReference>
<evidence type="ECO:0000313" key="2">
    <source>
        <dbReference type="EMBL" id="RGK39629.1"/>
    </source>
</evidence>
<dbReference type="EMBL" id="QSQN01000018">
    <property type="protein sequence ID" value="RGK39629.1"/>
    <property type="molecule type" value="Genomic_DNA"/>
</dbReference>
<dbReference type="AlphaFoldDB" id="A0A3E4LQB7"/>
<evidence type="ECO:0000313" key="6">
    <source>
        <dbReference type="Proteomes" id="UP000284902"/>
    </source>
</evidence>
<keyword evidence="1" id="KW-0472">Membrane</keyword>
<feature type="transmembrane region" description="Helical" evidence="1">
    <location>
        <begin position="38"/>
        <end position="58"/>
    </location>
</feature>
<dbReference type="RefSeq" id="WP_117688169.1">
    <property type="nucleotide sequence ID" value="NZ_CAJMJQ010000013.1"/>
</dbReference>
<feature type="transmembrane region" description="Helical" evidence="1">
    <location>
        <begin position="6"/>
        <end position="26"/>
    </location>
</feature>
<gene>
    <name evidence="4" type="ORF">DW116_07075</name>
    <name evidence="3" type="ORF">DW672_08250</name>
    <name evidence="2" type="ORF">DXD17_07810</name>
</gene>
<keyword evidence="1" id="KW-0812">Transmembrane</keyword>
<dbReference type="Proteomes" id="UP000260793">
    <property type="component" value="Unassembled WGS sequence"/>
</dbReference>
<dbReference type="Pfam" id="PF06961">
    <property type="entry name" value="DUF1294"/>
    <property type="match status" value="1"/>
</dbReference>